<keyword evidence="4" id="KW-0812">Transmembrane</keyword>
<evidence type="ECO:0000313" key="7">
    <source>
        <dbReference type="WBParaSite" id="GPUH_0002594301-mRNA-1"/>
    </source>
</evidence>
<keyword evidence="1" id="KW-0210">Decarboxylase</keyword>
<organism evidence="7">
    <name type="scientific">Gongylonema pulchrum</name>
    <dbReference type="NCBI Taxonomy" id="637853"/>
    <lineage>
        <taxon>Eukaryota</taxon>
        <taxon>Metazoa</taxon>
        <taxon>Ecdysozoa</taxon>
        <taxon>Nematoda</taxon>
        <taxon>Chromadorea</taxon>
        <taxon>Rhabditida</taxon>
        <taxon>Spirurina</taxon>
        <taxon>Spiruromorpha</taxon>
        <taxon>Spiruroidea</taxon>
        <taxon>Gongylonematidae</taxon>
        <taxon>Gongylonema</taxon>
    </lineage>
</organism>
<keyword evidence="6" id="KW-1185">Reference proteome</keyword>
<feature type="transmembrane region" description="Helical" evidence="4">
    <location>
        <begin position="31"/>
        <end position="53"/>
    </location>
</feature>
<feature type="compositionally biased region" description="Low complexity" evidence="3">
    <location>
        <begin position="12"/>
        <end position="21"/>
    </location>
</feature>
<protein>
    <submittedName>
        <fullName evidence="5 7">Uncharacterized protein</fullName>
    </submittedName>
</protein>
<gene>
    <name evidence="5" type="ORF">GPUH_LOCUS25910</name>
</gene>
<evidence type="ECO:0000256" key="3">
    <source>
        <dbReference type="SAM" id="MobiDB-lite"/>
    </source>
</evidence>
<dbReference type="GO" id="GO:0005739">
    <property type="term" value="C:mitochondrion"/>
    <property type="evidence" value="ECO:0007669"/>
    <property type="project" value="TreeGrafter"/>
</dbReference>
<dbReference type="OrthoDB" id="4330at2759"/>
<proteinExistence type="predicted"/>
<keyword evidence="4" id="KW-0472">Membrane</keyword>
<accession>A0A183EY72</accession>
<name>A0A183EY72_9BILA</name>
<reference evidence="7" key="1">
    <citation type="submission" date="2016-06" db="UniProtKB">
        <authorList>
            <consortium name="WormBaseParasite"/>
        </authorList>
    </citation>
    <scope>IDENTIFICATION</scope>
</reference>
<dbReference type="WBParaSite" id="GPUH_0002594301-mRNA-1">
    <property type="protein sequence ID" value="GPUH_0002594301-mRNA-1"/>
    <property type="gene ID" value="GPUH_0002594301"/>
</dbReference>
<dbReference type="GO" id="GO:0004609">
    <property type="term" value="F:phosphatidylserine decarboxylase activity"/>
    <property type="evidence" value="ECO:0007669"/>
    <property type="project" value="InterPro"/>
</dbReference>
<dbReference type="EMBL" id="UYRT01107544">
    <property type="protein sequence ID" value="VDN44842.1"/>
    <property type="molecule type" value="Genomic_DNA"/>
</dbReference>
<dbReference type="PANTHER" id="PTHR10067">
    <property type="entry name" value="PHOSPHATIDYLSERINE DECARBOXYLASE"/>
    <property type="match status" value="1"/>
</dbReference>
<dbReference type="Proteomes" id="UP000271098">
    <property type="component" value="Unassembled WGS sequence"/>
</dbReference>
<dbReference type="GO" id="GO:0006646">
    <property type="term" value="P:phosphatidylethanolamine biosynthetic process"/>
    <property type="evidence" value="ECO:0007669"/>
    <property type="project" value="TreeGrafter"/>
</dbReference>
<evidence type="ECO:0000313" key="6">
    <source>
        <dbReference type="Proteomes" id="UP000271098"/>
    </source>
</evidence>
<dbReference type="PANTHER" id="PTHR10067:SF6">
    <property type="entry name" value="PHOSPHATIDYLSERINE DECARBOXYLASE PROENZYME, MITOCHONDRIAL"/>
    <property type="match status" value="1"/>
</dbReference>
<feature type="region of interest" description="Disordered" evidence="3">
    <location>
        <begin position="1"/>
        <end position="21"/>
    </location>
</feature>
<evidence type="ECO:0000256" key="4">
    <source>
        <dbReference type="SAM" id="Phobius"/>
    </source>
</evidence>
<evidence type="ECO:0000256" key="2">
    <source>
        <dbReference type="ARBA" id="ARBA00023239"/>
    </source>
</evidence>
<dbReference type="AlphaFoldDB" id="A0A183EY72"/>
<feature type="compositionally biased region" description="Polar residues" evidence="3">
    <location>
        <begin position="1"/>
        <end position="11"/>
    </location>
</feature>
<sequence length="135" mass="15454">MQLCDSNYLATSSSSSEKSSVPSNLCRLRKLIKWITVGVIAGSGTVYLYNILVPDRRELEDRRHYYSDWKLRAYCSLPLNAISRYAGGLASVRIPVWLRPTVFGLYVRAFDCRMDEAELEDLRAYPTLASFFNRS</sequence>
<evidence type="ECO:0000313" key="5">
    <source>
        <dbReference type="EMBL" id="VDN44842.1"/>
    </source>
</evidence>
<keyword evidence="2" id="KW-0456">Lyase</keyword>
<keyword evidence="4" id="KW-1133">Transmembrane helix</keyword>
<reference evidence="5 6" key="2">
    <citation type="submission" date="2018-11" db="EMBL/GenBank/DDBJ databases">
        <authorList>
            <consortium name="Pathogen Informatics"/>
        </authorList>
    </citation>
    <scope>NUCLEOTIDE SEQUENCE [LARGE SCALE GENOMIC DNA]</scope>
</reference>
<evidence type="ECO:0000256" key="1">
    <source>
        <dbReference type="ARBA" id="ARBA00022793"/>
    </source>
</evidence>
<dbReference type="InterPro" id="IPR003817">
    <property type="entry name" value="PS_Dcarbxylase"/>
</dbReference>